<evidence type="ECO:0000313" key="1">
    <source>
        <dbReference type="EMBL" id="JAD30450.1"/>
    </source>
</evidence>
<reference evidence="1" key="1">
    <citation type="submission" date="2014-09" db="EMBL/GenBank/DDBJ databases">
        <authorList>
            <person name="Magalhaes I.L.F."/>
            <person name="Oliveira U."/>
            <person name="Santos F.R."/>
            <person name="Vidigal T.H.D.A."/>
            <person name="Brescovit A.D."/>
            <person name="Santos A.J."/>
        </authorList>
    </citation>
    <scope>NUCLEOTIDE SEQUENCE</scope>
    <source>
        <tissue evidence="1">Shoot tissue taken approximately 20 cm above the soil surface</tissue>
    </source>
</reference>
<reference evidence="1" key="2">
    <citation type="journal article" date="2015" name="Data Brief">
        <title>Shoot transcriptome of the giant reed, Arundo donax.</title>
        <authorList>
            <person name="Barrero R.A."/>
            <person name="Guerrero F.D."/>
            <person name="Moolhuijzen P."/>
            <person name="Goolsby J.A."/>
            <person name="Tidwell J."/>
            <person name="Bellgard S.E."/>
            <person name="Bellgard M.I."/>
        </authorList>
    </citation>
    <scope>NUCLEOTIDE SEQUENCE</scope>
    <source>
        <tissue evidence="1">Shoot tissue taken approximately 20 cm above the soil surface</tissue>
    </source>
</reference>
<dbReference type="AlphaFoldDB" id="A0A0A8Z121"/>
<accession>A0A0A8Z121</accession>
<sequence>MVWLGVSLSFHNTCFLLFLTLVS</sequence>
<protein>
    <submittedName>
        <fullName evidence="1">Uncharacterized protein</fullName>
    </submittedName>
</protein>
<name>A0A0A8Z121_ARUDO</name>
<proteinExistence type="predicted"/>
<dbReference type="EMBL" id="GBRH01267445">
    <property type="protein sequence ID" value="JAD30450.1"/>
    <property type="molecule type" value="Transcribed_RNA"/>
</dbReference>
<organism evidence="1">
    <name type="scientific">Arundo donax</name>
    <name type="common">Giant reed</name>
    <name type="synonym">Donax arundinaceus</name>
    <dbReference type="NCBI Taxonomy" id="35708"/>
    <lineage>
        <taxon>Eukaryota</taxon>
        <taxon>Viridiplantae</taxon>
        <taxon>Streptophyta</taxon>
        <taxon>Embryophyta</taxon>
        <taxon>Tracheophyta</taxon>
        <taxon>Spermatophyta</taxon>
        <taxon>Magnoliopsida</taxon>
        <taxon>Liliopsida</taxon>
        <taxon>Poales</taxon>
        <taxon>Poaceae</taxon>
        <taxon>PACMAD clade</taxon>
        <taxon>Arundinoideae</taxon>
        <taxon>Arundineae</taxon>
        <taxon>Arundo</taxon>
    </lineage>
</organism>